<feature type="domain" description="RNA polymerase sigma factor 70 region 4 type 2" evidence="6">
    <location>
        <begin position="102"/>
        <end position="151"/>
    </location>
</feature>
<evidence type="ECO:0000256" key="2">
    <source>
        <dbReference type="ARBA" id="ARBA00023015"/>
    </source>
</evidence>
<dbReference type="AlphaFoldDB" id="A0A172YI40"/>
<proteinExistence type="inferred from homology"/>
<dbReference type="PANTHER" id="PTHR43133:SF63">
    <property type="entry name" value="RNA POLYMERASE SIGMA FACTOR FECI-RELATED"/>
    <property type="match status" value="1"/>
</dbReference>
<evidence type="ECO:0000256" key="4">
    <source>
        <dbReference type="ARBA" id="ARBA00023163"/>
    </source>
</evidence>
<dbReference type="CDD" id="cd06171">
    <property type="entry name" value="Sigma70_r4"/>
    <property type="match status" value="1"/>
</dbReference>
<dbReference type="Pfam" id="PF08281">
    <property type="entry name" value="Sigma70_r4_2"/>
    <property type="match status" value="1"/>
</dbReference>
<feature type="domain" description="RNA polymerase sigma-70 region 2" evidence="5">
    <location>
        <begin position="6"/>
        <end position="70"/>
    </location>
</feature>
<dbReference type="InterPro" id="IPR013249">
    <property type="entry name" value="RNA_pol_sigma70_r4_t2"/>
</dbReference>
<dbReference type="EMBL" id="CP015243">
    <property type="protein sequence ID" value="ANF58888.1"/>
    <property type="molecule type" value="Genomic_DNA"/>
</dbReference>
<dbReference type="STRING" id="376489.A5892_16605"/>
<protein>
    <recommendedName>
        <fullName evidence="9">RNA polymerase subunit sigma-24</fullName>
    </recommendedName>
</protein>
<dbReference type="InterPro" id="IPR013324">
    <property type="entry name" value="RNA_pol_sigma_r3/r4-like"/>
</dbReference>
<dbReference type="Gene3D" id="1.10.10.10">
    <property type="entry name" value="Winged helix-like DNA-binding domain superfamily/Winged helix DNA-binding domain"/>
    <property type="match status" value="1"/>
</dbReference>
<dbReference type="NCBIfam" id="TIGR02937">
    <property type="entry name" value="sigma70-ECF"/>
    <property type="match status" value="1"/>
</dbReference>
<keyword evidence="3" id="KW-0731">Sigma factor</keyword>
<dbReference type="Gene3D" id="1.10.1740.10">
    <property type="match status" value="1"/>
</dbReference>
<evidence type="ECO:0000256" key="3">
    <source>
        <dbReference type="ARBA" id="ARBA00023082"/>
    </source>
</evidence>
<dbReference type="RefSeq" id="WP_064123742.1">
    <property type="nucleotide sequence ID" value="NZ_CP015243.1"/>
</dbReference>
<keyword evidence="4" id="KW-0804">Transcription</keyword>
<keyword evidence="2" id="KW-0805">Transcription regulation</keyword>
<dbReference type="InterPro" id="IPR039425">
    <property type="entry name" value="RNA_pol_sigma-70-like"/>
</dbReference>
<dbReference type="InterPro" id="IPR013325">
    <property type="entry name" value="RNA_pol_sigma_r2"/>
</dbReference>
<dbReference type="KEGG" id="haa:A5892_16605"/>
<organism evidence="7 8">
    <name type="scientific">Halotalea alkalilenta</name>
    <dbReference type="NCBI Taxonomy" id="376489"/>
    <lineage>
        <taxon>Bacteria</taxon>
        <taxon>Pseudomonadati</taxon>
        <taxon>Pseudomonadota</taxon>
        <taxon>Gammaproteobacteria</taxon>
        <taxon>Oceanospirillales</taxon>
        <taxon>Halomonadaceae</taxon>
        <taxon>Halotalea</taxon>
    </lineage>
</organism>
<evidence type="ECO:0008006" key="9">
    <source>
        <dbReference type="Google" id="ProtNLM"/>
    </source>
</evidence>
<gene>
    <name evidence="7" type="ORF">A5892_16605</name>
</gene>
<dbReference type="GO" id="GO:0016987">
    <property type="term" value="F:sigma factor activity"/>
    <property type="evidence" value="ECO:0007669"/>
    <property type="project" value="UniProtKB-KW"/>
</dbReference>
<dbReference type="InterPro" id="IPR036388">
    <property type="entry name" value="WH-like_DNA-bd_sf"/>
</dbReference>
<evidence type="ECO:0000259" key="5">
    <source>
        <dbReference type="Pfam" id="PF04542"/>
    </source>
</evidence>
<evidence type="ECO:0000256" key="1">
    <source>
        <dbReference type="ARBA" id="ARBA00010641"/>
    </source>
</evidence>
<dbReference type="InterPro" id="IPR014284">
    <property type="entry name" value="RNA_pol_sigma-70_dom"/>
</dbReference>
<keyword evidence="8" id="KW-1185">Reference proteome</keyword>
<dbReference type="Pfam" id="PF04542">
    <property type="entry name" value="Sigma70_r2"/>
    <property type="match status" value="1"/>
</dbReference>
<reference evidence="7 8" key="1">
    <citation type="submission" date="2016-04" db="EMBL/GenBank/DDBJ databases">
        <title>Complete Genome Sequence of Halotalea alkalilenta IHB B 13600.</title>
        <authorList>
            <person name="Swarnkar M.K."/>
            <person name="Sharma A."/>
            <person name="Kaushal K."/>
            <person name="Soni R."/>
            <person name="Rana S."/>
            <person name="Singh A.K."/>
            <person name="Gulati A."/>
        </authorList>
    </citation>
    <scope>NUCLEOTIDE SEQUENCE [LARGE SCALE GENOMIC DNA]</scope>
    <source>
        <strain evidence="7 8">IHB B 13600</strain>
    </source>
</reference>
<dbReference type="Proteomes" id="UP000077875">
    <property type="component" value="Chromosome"/>
</dbReference>
<dbReference type="PANTHER" id="PTHR43133">
    <property type="entry name" value="RNA POLYMERASE ECF-TYPE SIGMA FACTO"/>
    <property type="match status" value="1"/>
</dbReference>
<dbReference type="SUPFAM" id="SSF88659">
    <property type="entry name" value="Sigma3 and sigma4 domains of RNA polymerase sigma factors"/>
    <property type="match status" value="1"/>
</dbReference>
<name>A0A172YI40_9GAMM</name>
<comment type="similarity">
    <text evidence="1">Belongs to the sigma-70 factor family. ECF subfamily.</text>
</comment>
<dbReference type="InterPro" id="IPR007627">
    <property type="entry name" value="RNA_pol_sigma70_r2"/>
</dbReference>
<accession>A0A172YI40</accession>
<sequence>MAKLTLFLAYRSALVNYATPIVGDRAQAEDVVQEAFIRFMQAQGSAMHQPVAYLHRIVRNLALDSVRRRATEQRHQLEPPWWMTPDSPRTPEQELHHRQDLQRLARVLETLPEQARMALTMHRFQGHTLQEIAQRLDISLSKAHRLVRDALVLLARELVPAEDTPSDTLP</sequence>
<dbReference type="GO" id="GO:0006352">
    <property type="term" value="P:DNA-templated transcription initiation"/>
    <property type="evidence" value="ECO:0007669"/>
    <property type="project" value="InterPro"/>
</dbReference>
<evidence type="ECO:0000259" key="6">
    <source>
        <dbReference type="Pfam" id="PF08281"/>
    </source>
</evidence>
<dbReference type="GO" id="GO:0003677">
    <property type="term" value="F:DNA binding"/>
    <property type="evidence" value="ECO:0007669"/>
    <property type="project" value="InterPro"/>
</dbReference>
<dbReference type="SUPFAM" id="SSF88946">
    <property type="entry name" value="Sigma2 domain of RNA polymerase sigma factors"/>
    <property type="match status" value="1"/>
</dbReference>
<evidence type="ECO:0000313" key="8">
    <source>
        <dbReference type="Proteomes" id="UP000077875"/>
    </source>
</evidence>
<evidence type="ECO:0000313" key="7">
    <source>
        <dbReference type="EMBL" id="ANF58888.1"/>
    </source>
</evidence>